<dbReference type="Proteomes" id="UP000318483">
    <property type="component" value="Chromosome"/>
</dbReference>
<dbReference type="OrthoDB" id="2656488at2"/>
<sequence>MLHGRSVRIFLADGSATGILTAEIVNWTGQVVSAPRTRIETALKFDELKRTGVYLLVGFEAGNELPSVYVGEGDEISKRLNRHSKDEHKDFWESFVAVTSKDMNLTKAHARYLEGRLITLLKEAKKCHVLNKTDPPFDKLPKADISDMDAFVGELGLLLPVVGVDFLRKPRQTSMDGLPSVSTTRFQLHHSSKGIHASAEELDGEFVILQGSTGSLNESVSFDEKRQAFRQQVFESGRAEKIDASTFRLLDDVACSSPTAAAVFLFGTSRNGRTDWLVSGSSTTYGEWKSQFLEPETD</sequence>
<protein>
    <submittedName>
        <fullName evidence="1">GIY-YIG nuclease family protein</fullName>
    </submittedName>
</protein>
<organism evidence="1 2">
    <name type="scientific">Qingshengfaniella alkalisoli</name>
    <dbReference type="NCBI Taxonomy" id="2599296"/>
    <lineage>
        <taxon>Bacteria</taxon>
        <taxon>Pseudomonadati</taxon>
        <taxon>Pseudomonadota</taxon>
        <taxon>Alphaproteobacteria</taxon>
        <taxon>Rhodobacterales</taxon>
        <taxon>Paracoccaceae</taxon>
        <taxon>Qingshengfaniella</taxon>
    </lineage>
</organism>
<evidence type="ECO:0000313" key="2">
    <source>
        <dbReference type="Proteomes" id="UP000318483"/>
    </source>
</evidence>
<dbReference type="RefSeq" id="WP_146363815.1">
    <property type="nucleotide sequence ID" value="NZ_CP042261.1"/>
</dbReference>
<evidence type="ECO:0000313" key="1">
    <source>
        <dbReference type="EMBL" id="QDY68815.1"/>
    </source>
</evidence>
<dbReference type="EMBL" id="CP042261">
    <property type="protein sequence ID" value="QDY68815.1"/>
    <property type="molecule type" value="Genomic_DNA"/>
</dbReference>
<reference evidence="1 2" key="1">
    <citation type="submission" date="2019-07" db="EMBL/GenBank/DDBJ databases">
        <title>Litoreibacter alkalisoli sp. nov., isolated from saline-alkaline soil.</title>
        <authorList>
            <person name="Wang S."/>
            <person name="Xu L."/>
            <person name="Xing Y.-T."/>
            <person name="Sun J.-Q."/>
        </authorList>
    </citation>
    <scope>NUCLEOTIDE SEQUENCE [LARGE SCALE GENOMIC DNA]</scope>
    <source>
        <strain evidence="1 2">LN3S51</strain>
    </source>
</reference>
<dbReference type="AlphaFoldDB" id="A0A5B8I5Y0"/>
<accession>A0A5B8I5Y0</accession>
<keyword evidence="2" id="KW-1185">Reference proteome</keyword>
<dbReference type="KEGG" id="lit:FPZ52_03675"/>
<gene>
    <name evidence="1" type="ORF">FPZ52_03675</name>
</gene>
<proteinExistence type="predicted"/>
<dbReference type="CDD" id="cd10447">
    <property type="entry name" value="GIY-YIG_unchar_2"/>
    <property type="match status" value="1"/>
</dbReference>
<name>A0A5B8I5Y0_9RHOB</name>